<dbReference type="SMART" id="SM00849">
    <property type="entry name" value="Lactamase_B"/>
    <property type="match status" value="1"/>
</dbReference>
<dbReference type="AlphaFoldDB" id="A0A6J6K3M0"/>
<dbReference type="InterPro" id="IPR050114">
    <property type="entry name" value="UPF0173_UPF0282_UlaG_hydrolase"/>
</dbReference>
<dbReference type="PANTHER" id="PTHR43546">
    <property type="entry name" value="UPF0173 METAL-DEPENDENT HYDROLASE MJ1163-RELATED"/>
    <property type="match status" value="1"/>
</dbReference>
<organism evidence="2">
    <name type="scientific">freshwater metagenome</name>
    <dbReference type="NCBI Taxonomy" id="449393"/>
    <lineage>
        <taxon>unclassified sequences</taxon>
        <taxon>metagenomes</taxon>
        <taxon>ecological metagenomes</taxon>
    </lineage>
</organism>
<dbReference type="EMBL" id="CAEZWA010000059">
    <property type="protein sequence ID" value="CAB4642429.1"/>
    <property type="molecule type" value="Genomic_DNA"/>
</dbReference>
<reference evidence="2" key="1">
    <citation type="submission" date="2020-05" db="EMBL/GenBank/DDBJ databases">
        <authorList>
            <person name="Chiriac C."/>
            <person name="Salcher M."/>
            <person name="Ghai R."/>
            <person name="Kavagutti S V."/>
        </authorList>
    </citation>
    <scope>NUCLEOTIDE SEQUENCE</scope>
</reference>
<evidence type="ECO:0000259" key="1">
    <source>
        <dbReference type="SMART" id="SM00849"/>
    </source>
</evidence>
<feature type="domain" description="Metallo-beta-lactamase" evidence="1">
    <location>
        <begin position="7"/>
        <end position="173"/>
    </location>
</feature>
<dbReference type="PANTHER" id="PTHR43546:SF3">
    <property type="entry name" value="UPF0173 METAL-DEPENDENT HYDROLASE MJ1163"/>
    <property type="match status" value="1"/>
</dbReference>
<dbReference type="InterPro" id="IPR001279">
    <property type="entry name" value="Metallo-B-lactamas"/>
</dbReference>
<proteinExistence type="predicted"/>
<accession>A0A6J6K3M0</accession>
<dbReference type="SUPFAM" id="SSF56281">
    <property type="entry name" value="Metallo-hydrolase/oxidoreductase"/>
    <property type="match status" value="1"/>
</dbReference>
<sequence>MQITKYEHACLAVEHLGKVLVVDPGCYSSDLSKLRNVVAIVITHVHDDHCSEPELELLLKNNPQAQIFGTGEVQVRLKNLKTSLVQHGDFYTVGGFTLEFFGDLHAQIHHSIPLVQNCAVLINSELYYPGDSYTTPDRPVKVLACPTSAPWLKISEVMDFLAEVKPAMCFPTHNIHLSEVGHQMNNSRVQQVVESHGGSFSYLLPGQTLEI</sequence>
<evidence type="ECO:0000313" key="2">
    <source>
        <dbReference type="EMBL" id="CAB4642429.1"/>
    </source>
</evidence>
<protein>
    <submittedName>
        <fullName evidence="2">Unannotated protein</fullName>
    </submittedName>
</protein>
<dbReference type="Gene3D" id="3.60.15.10">
    <property type="entry name" value="Ribonuclease Z/Hydroxyacylglutathione hydrolase-like"/>
    <property type="match status" value="1"/>
</dbReference>
<dbReference type="InterPro" id="IPR036866">
    <property type="entry name" value="RibonucZ/Hydroxyglut_hydro"/>
</dbReference>
<name>A0A6J6K3M0_9ZZZZ</name>
<gene>
    <name evidence="2" type="ORF">UFOPK2165_00435</name>
</gene>
<dbReference type="Pfam" id="PF13483">
    <property type="entry name" value="Lactamase_B_3"/>
    <property type="match status" value="1"/>
</dbReference>